<evidence type="ECO:0000313" key="2">
    <source>
        <dbReference type="Proteomes" id="UP001597221"/>
    </source>
</evidence>
<evidence type="ECO:0000313" key="1">
    <source>
        <dbReference type="EMBL" id="MFD1608254.1"/>
    </source>
</evidence>
<sequence>MIESKGFGILYEGNVRDFEDLILNQSEKEMNIGKPGSWCKLADLYARQLTIISINPYPEETDESSNDDTPPSIKHINRNTDYKNFYRWGIHERKTGNHRIIYAIHNYHKVIMLYYFDKQYNGLIKKEDLIPADINYEEYCGKDPNLY</sequence>
<dbReference type="EMBL" id="JBHUDE010000048">
    <property type="protein sequence ID" value="MFD1608254.1"/>
    <property type="molecule type" value="Genomic_DNA"/>
</dbReference>
<accession>A0ABW4HTY5</accession>
<dbReference type="Proteomes" id="UP001597221">
    <property type="component" value="Unassembled WGS sequence"/>
</dbReference>
<organism evidence="1 2">
    <name type="scientific">Oceanobacillus luteolus</name>
    <dbReference type="NCBI Taxonomy" id="1274358"/>
    <lineage>
        <taxon>Bacteria</taxon>
        <taxon>Bacillati</taxon>
        <taxon>Bacillota</taxon>
        <taxon>Bacilli</taxon>
        <taxon>Bacillales</taxon>
        <taxon>Bacillaceae</taxon>
        <taxon>Oceanobacillus</taxon>
    </lineage>
</organism>
<keyword evidence="2" id="KW-1185">Reference proteome</keyword>
<comment type="caution">
    <text evidence="1">The sequence shown here is derived from an EMBL/GenBank/DDBJ whole genome shotgun (WGS) entry which is preliminary data.</text>
</comment>
<reference evidence="2" key="1">
    <citation type="journal article" date="2019" name="Int. J. Syst. Evol. Microbiol.">
        <title>The Global Catalogue of Microorganisms (GCM) 10K type strain sequencing project: providing services to taxonomists for standard genome sequencing and annotation.</title>
        <authorList>
            <consortium name="The Broad Institute Genomics Platform"/>
            <consortium name="The Broad Institute Genome Sequencing Center for Infectious Disease"/>
            <person name="Wu L."/>
            <person name="Ma J."/>
        </authorList>
    </citation>
    <scope>NUCLEOTIDE SEQUENCE [LARGE SCALE GENOMIC DNA]</scope>
    <source>
        <strain evidence="2">CGMCC 1.12376</strain>
    </source>
</reference>
<proteinExistence type="predicted"/>
<protein>
    <submittedName>
        <fullName evidence="1">Uncharacterized protein</fullName>
    </submittedName>
</protein>
<name>A0ABW4HTY5_9BACI</name>
<gene>
    <name evidence="1" type="ORF">ACFSBH_11355</name>
</gene>
<dbReference type="RefSeq" id="WP_251514002.1">
    <property type="nucleotide sequence ID" value="NZ_JAMBON010000013.1"/>
</dbReference>